<protein>
    <submittedName>
        <fullName evidence="1">(Mediterranean fruit fly) hypothetical protein</fullName>
    </submittedName>
</protein>
<gene>
    <name evidence="1" type="ORF">CCAP1982_LOCUS20611</name>
</gene>
<name>A0A811V8K7_CERCA</name>
<dbReference type="EMBL" id="CAJHJT010000056">
    <property type="protein sequence ID" value="CAD7012528.1"/>
    <property type="molecule type" value="Genomic_DNA"/>
</dbReference>
<sequence>MYAYWCGVLKEFQYFHFLNAEYITLRLRFLGSEESILEYEPDRPPGESHNITTTATVNRSPSTELPAGVHRAGVLGELMRSRDFVIDFPRIFVLEAGSTTGTHETLFPTRLPERSQSSMSLAHAKDWMSTMTNKLEEQHGLRRLRRGVAHDGMDENLLTVCAEAVKKRRSRSADGRYSSSHQARQLAALQLQHALECGYGEEAAALATPDDNTTLRANTTIVDLTDAIYAQSRLRQQQENNLLIPQERDVANLNTRRRSLRRNSAADIQLHELPYRSPVTSAAGSRESTPPLDVSIKIQVNELTALQNQCQQQQQQQQQQLTSASARGSQVVDAQPMFINLKAVITLASEPLVITCDAECGSKSTHLAAEARIFSYSQQPSEPK</sequence>
<keyword evidence="2" id="KW-1185">Reference proteome</keyword>
<evidence type="ECO:0000313" key="2">
    <source>
        <dbReference type="Proteomes" id="UP000606786"/>
    </source>
</evidence>
<dbReference type="AlphaFoldDB" id="A0A811V8K7"/>
<evidence type="ECO:0000313" key="1">
    <source>
        <dbReference type="EMBL" id="CAD7012528.1"/>
    </source>
</evidence>
<dbReference type="Proteomes" id="UP000606786">
    <property type="component" value="Unassembled WGS sequence"/>
</dbReference>
<proteinExistence type="predicted"/>
<organism evidence="1 2">
    <name type="scientific">Ceratitis capitata</name>
    <name type="common">Mediterranean fruit fly</name>
    <name type="synonym">Tephritis capitata</name>
    <dbReference type="NCBI Taxonomy" id="7213"/>
    <lineage>
        <taxon>Eukaryota</taxon>
        <taxon>Metazoa</taxon>
        <taxon>Ecdysozoa</taxon>
        <taxon>Arthropoda</taxon>
        <taxon>Hexapoda</taxon>
        <taxon>Insecta</taxon>
        <taxon>Pterygota</taxon>
        <taxon>Neoptera</taxon>
        <taxon>Endopterygota</taxon>
        <taxon>Diptera</taxon>
        <taxon>Brachycera</taxon>
        <taxon>Muscomorpha</taxon>
        <taxon>Tephritoidea</taxon>
        <taxon>Tephritidae</taxon>
        <taxon>Ceratitis</taxon>
        <taxon>Ceratitis</taxon>
    </lineage>
</organism>
<reference evidence="1" key="1">
    <citation type="submission" date="2020-11" db="EMBL/GenBank/DDBJ databases">
        <authorList>
            <person name="Whitehead M."/>
        </authorList>
    </citation>
    <scope>NUCLEOTIDE SEQUENCE</scope>
    <source>
        <strain evidence="1">EGII</strain>
    </source>
</reference>
<comment type="caution">
    <text evidence="1">The sequence shown here is derived from an EMBL/GenBank/DDBJ whole genome shotgun (WGS) entry which is preliminary data.</text>
</comment>
<dbReference type="OrthoDB" id="5357315at2759"/>
<accession>A0A811V8K7</accession>